<feature type="domain" description="DUF7719" evidence="3">
    <location>
        <begin position="204"/>
        <end position="272"/>
    </location>
</feature>
<reference evidence="4" key="1">
    <citation type="submission" date="2014-12" db="EMBL/GenBank/DDBJ databases">
        <title>Genome Sequence of Valsa Canker Pathogens Uncovers a Specific Adaption of Colonization on Woody Bark.</title>
        <authorList>
            <person name="Yin Z."/>
            <person name="Liu H."/>
            <person name="Gao X."/>
            <person name="Li Z."/>
            <person name="Song N."/>
            <person name="Ke X."/>
            <person name="Dai Q."/>
            <person name="Wu Y."/>
            <person name="Sun Y."/>
            <person name="Xu J.-R."/>
            <person name="Kang Z.K."/>
            <person name="Wang L."/>
            <person name="Huang L."/>
        </authorList>
    </citation>
    <scope>NUCLEOTIDE SEQUENCE [LARGE SCALE GENOMIC DNA]</scope>
    <source>
        <strain evidence="4">03-8</strain>
    </source>
</reference>
<feature type="region of interest" description="Disordered" evidence="1">
    <location>
        <begin position="56"/>
        <end position="75"/>
    </location>
</feature>
<feature type="compositionally biased region" description="Basic and acidic residues" evidence="1">
    <location>
        <begin position="90"/>
        <end position="114"/>
    </location>
</feature>
<keyword evidence="5" id="KW-1185">Reference proteome</keyword>
<feature type="compositionally biased region" description="Basic and acidic residues" evidence="1">
    <location>
        <begin position="58"/>
        <end position="72"/>
    </location>
</feature>
<dbReference type="AlphaFoldDB" id="A0A194VLR8"/>
<protein>
    <recommendedName>
        <fullName evidence="3">DUF7719 domain-containing protein</fullName>
    </recommendedName>
</protein>
<dbReference type="PANTHER" id="PTHR37846">
    <property type="entry name" value="YALI0B21296P"/>
    <property type="match status" value="1"/>
</dbReference>
<evidence type="ECO:0000313" key="4">
    <source>
        <dbReference type="EMBL" id="KUI64893.1"/>
    </source>
</evidence>
<dbReference type="Pfam" id="PF24841">
    <property type="entry name" value="DUF7719"/>
    <property type="match status" value="1"/>
</dbReference>
<proteinExistence type="predicted"/>
<feature type="transmembrane region" description="Helical" evidence="2">
    <location>
        <begin position="207"/>
        <end position="229"/>
    </location>
</feature>
<gene>
    <name evidence="4" type="ORF">VM1G_01200</name>
</gene>
<sequence>MADSTSSARLLGLPGLAGSPSGTCVVNYHTKHHLGKHPAKTNTALYTVDMARQRKEKKAKDIKLRQPDRSGPTEKTLLQLAEERELFKQADVKQRQNRHHQEIQEPREDAQHGQDDDEDEEGLSPTAERIMETLLYSVSLAMLHFTLDVLVQRQYGETVDWYNIVERATQAFMVFAALVYALHPHAAVTTVVPGLPPGYQPAARQTIFLAISLVAGCYLIYITNEYSYLAVLKQAPPVGALWVWSVIELNLGLAVLTLAGSGLFFWQGGYTIR</sequence>
<feature type="region of interest" description="Disordered" evidence="1">
    <location>
        <begin position="1"/>
        <end position="20"/>
    </location>
</feature>
<dbReference type="EMBL" id="CM003098">
    <property type="protein sequence ID" value="KUI64893.1"/>
    <property type="molecule type" value="Genomic_DNA"/>
</dbReference>
<evidence type="ECO:0000256" key="2">
    <source>
        <dbReference type="SAM" id="Phobius"/>
    </source>
</evidence>
<feature type="transmembrane region" description="Helical" evidence="2">
    <location>
        <begin position="171"/>
        <end position="195"/>
    </location>
</feature>
<evidence type="ECO:0000313" key="5">
    <source>
        <dbReference type="Proteomes" id="UP000078559"/>
    </source>
</evidence>
<feature type="region of interest" description="Disordered" evidence="1">
    <location>
        <begin position="90"/>
        <end position="123"/>
    </location>
</feature>
<keyword evidence="2" id="KW-1133">Transmembrane helix</keyword>
<name>A0A194VLR8_CYTMA</name>
<feature type="transmembrane region" description="Helical" evidence="2">
    <location>
        <begin position="241"/>
        <end position="266"/>
    </location>
</feature>
<organism evidence="4 5">
    <name type="scientific">Cytospora mali</name>
    <name type="common">Apple Valsa canker fungus</name>
    <name type="synonym">Valsa mali</name>
    <dbReference type="NCBI Taxonomy" id="578113"/>
    <lineage>
        <taxon>Eukaryota</taxon>
        <taxon>Fungi</taxon>
        <taxon>Dikarya</taxon>
        <taxon>Ascomycota</taxon>
        <taxon>Pezizomycotina</taxon>
        <taxon>Sordariomycetes</taxon>
        <taxon>Sordariomycetidae</taxon>
        <taxon>Diaporthales</taxon>
        <taxon>Cytosporaceae</taxon>
        <taxon>Cytospora</taxon>
    </lineage>
</organism>
<evidence type="ECO:0000256" key="1">
    <source>
        <dbReference type="SAM" id="MobiDB-lite"/>
    </source>
</evidence>
<keyword evidence="2" id="KW-0812">Transmembrane</keyword>
<dbReference type="Proteomes" id="UP000078559">
    <property type="component" value="Chromosome 1"/>
</dbReference>
<accession>A0A194VLR8</accession>
<evidence type="ECO:0000259" key="3">
    <source>
        <dbReference type="Pfam" id="PF24841"/>
    </source>
</evidence>
<dbReference type="InterPro" id="IPR056136">
    <property type="entry name" value="DUF7719"/>
</dbReference>
<dbReference type="PANTHER" id="PTHR37846:SF1">
    <property type="entry name" value="DEACETYLASE-LIKE PROTEIN"/>
    <property type="match status" value="1"/>
</dbReference>
<keyword evidence="2" id="KW-0472">Membrane</keyword>